<evidence type="ECO:0000256" key="1">
    <source>
        <dbReference type="SAM" id="SignalP"/>
    </source>
</evidence>
<dbReference type="EMBL" id="VSWC01000171">
    <property type="protein sequence ID" value="KAA1070861.1"/>
    <property type="molecule type" value="Genomic_DNA"/>
</dbReference>
<dbReference type="Proteomes" id="UP000325313">
    <property type="component" value="Unassembled WGS sequence"/>
</dbReference>
<sequence length="83" mass="9497">MKCHLLCGVLLCRLDFRALGRPGFRLGIDQLQPWIEGALNVGSSGNRKHPLENGRPSSSFIHRKLREKTQGRTSWVRWIMPDT</sequence>
<keyword evidence="1" id="KW-0732">Signal</keyword>
<dbReference type="AlphaFoldDB" id="A0A5B0M2X6"/>
<evidence type="ECO:0008006" key="6">
    <source>
        <dbReference type="Google" id="ProtNLM"/>
    </source>
</evidence>
<feature type="signal peptide" evidence="1">
    <location>
        <begin position="1"/>
        <end position="20"/>
    </location>
</feature>
<comment type="caution">
    <text evidence="2">The sequence shown here is derived from an EMBL/GenBank/DDBJ whole genome shotgun (WGS) entry which is preliminary data.</text>
</comment>
<evidence type="ECO:0000313" key="5">
    <source>
        <dbReference type="Proteomes" id="UP000325313"/>
    </source>
</evidence>
<dbReference type="EMBL" id="VDEP01000078">
    <property type="protein sequence ID" value="KAA1132615.1"/>
    <property type="molecule type" value="Genomic_DNA"/>
</dbReference>
<accession>A0A5B0M2X6</accession>
<evidence type="ECO:0000313" key="3">
    <source>
        <dbReference type="EMBL" id="KAA1132615.1"/>
    </source>
</evidence>
<evidence type="ECO:0000313" key="4">
    <source>
        <dbReference type="Proteomes" id="UP000324748"/>
    </source>
</evidence>
<feature type="chain" id="PRO_5036366077" description="Secreted protein" evidence="1">
    <location>
        <begin position="21"/>
        <end position="83"/>
    </location>
</feature>
<dbReference type="Proteomes" id="UP000324748">
    <property type="component" value="Unassembled WGS sequence"/>
</dbReference>
<name>A0A5B0M2X6_PUCGR</name>
<organism evidence="2 4">
    <name type="scientific">Puccinia graminis f. sp. tritici</name>
    <dbReference type="NCBI Taxonomy" id="56615"/>
    <lineage>
        <taxon>Eukaryota</taxon>
        <taxon>Fungi</taxon>
        <taxon>Dikarya</taxon>
        <taxon>Basidiomycota</taxon>
        <taxon>Pucciniomycotina</taxon>
        <taxon>Pucciniomycetes</taxon>
        <taxon>Pucciniales</taxon>
        <taxon>Pucciniaceae</taxon>
        <taxon>Puccinia</taxon>
    </lineage>
</organism>
<proteinExistence type="predicted"/>
<protein>
    <recommendedName>
        <fullName evidence="6">Secreted protein</fullName>
    </recommendedName>
</protein>
<gene>
    <name evidence="2" type="ORF">PGT21_026061</name>
    <name evidence="3" type="ORF">PGTUg99_015104</name>
</gene>
<keyword evidence="4" id="KW-1185">Reference proteome</keyword>
<reference evidence="4 5" key="1">
    <citation type="submission" date="2019-05" db="EMBL/GenBank/DDBJ databases">
        <title>Emergence of the Ug99 lineage of the wheat stem rust pathogen through somatic hybridization.</title>
        <authorList>
            <person name="Li F."/>
            <person name="Upadhyaya N.M."/>
            <person name="Sperschneider J."/>
            <person name="Matny O."/>
            <person name="Nguyen-Phuc H."/>
            <person name="Mago R."/>
            <person name="Raley C."/>
            <person name="Miller M.E."/>
            <person name="Silverstein K.A.T."/>
            <person name="Henningsen E."/>
            <person name="Hirsch C.D."/>
            <person name="Visser B."/>
            <person name="Pretorius Z.A."/>
            <person name="Steffenson B.J."/>
            <person name="Schwessinger B."/>
            <person name="Dodds P.N."/>
            <person name="Figueroa M."/>
        </authorList>
    </citation>
    <scope>NUCLEOTIDE SEQUENCE [LARGE SCALE GENOMIC DNA]</scope>
    <source>
        <strain evidence="2">21-0</strain>
        <strain evidence="3 5">Ug99</strain>
    </source>
</reference>
<evidence type="ECO:0000313" key="2">
    <source>
        <dbReference type="EMBL" id="KAA1070861.1"/>
    </source>
</evidence>